<feature type="region of interest" description="Disordered" evidence="1">
    <location>
        <begin position="490"/>
        <end position="509"/>
    </location>
</feature>
<dbReference type="InterPro" id="IPR001646">
    <property type="entry name" value="5peptide_repeat"/>
</dbReference>
<keyword evidence="2" id="KW-0812">Transmembrane</keyword>
<dbReference type="EMBL" id="JBHSXS010000005">
    <property type="protein sequence ID" value="MFC6880450.1"/>
    <property type="molecule type" value="Genomic_DNA"/>
</dbReference>
<proteinExistence type="predicted"/>
<dbReference type="Proteomes" id="UP001596380">
    <property type="component" value="Unassembled WGS sequence"/>
</dbReference>
<feature type="region of interest" description="Disordered" evidence="1">
    <location>
        <begin position="378"/>
        <end position="400"/>
    </location>
</feature>
<keyword evidence="2" id="KW-1133">Transmembrane helix</keyword>
<reference evidence="4" key="1">
    <citation type="journal article" date="2019" name="Int. J. Syst. Evol. Microbiol.">
        <title>The Global Catalogue of Microorganisms (GCM) 10K type strain sequencing project: providing services to taxonomists for standard genome sequencing and annotation.</title>
        <authorList>
            <consortium name="The Broad Institute Genomics Platform"/>
            <consortium name="The Broad Institute Genome Sequencing Center for Infectious Disease"/>
            <person name="Wu L."/>
            <person name="Ma J."/>
        </authorList>
    </citation>
    <scope>NUCLEOTIDE SEQUENCE [LARGE SCALE GENOMIC DNA]</scope>
    <source>
        <strain evidence="4">JCM 3369</strain>
    </source>
</reference>
<name>A0ABW2CGW5_9ACTN</name>
<evidence type="ECO:0000256" key="1">
    <source>
        <dbReference type="SAM" id="MobiDB-lite"/>
    </source>
</evidence>
<feature type="transmembrane region" description="Helical" evidence="2">
    <location>
        <begin position="466"/>
        <end position="486"/>
    </location>
</feature>
<keyword evidence="4" id="KW-1185">Reference proteome</keyword>
<evidence type="ECO:0000313" key="4">
    <source>
        <dbReference type="Proteomes" id="UP001596380"/>
    </source>
</evidence>
<protein>
    <submittedName>
        <fullName evidence="3">Pentapeptide repeat-containing protein</fullName>
    </submittedName>
</protein>
<dbReference type="RefSeq" id="WP_160820941.1">
    <property type="nucleotide sequence ID" value="NZ_JBHSXE010000001.1"/>
</dbReference>
<comment type="caution">
    <text evidence="3">The sequence shown here is derived from an EMBL/GenBank/DDBJ whole genome shotgun (WGS) entry which is preliminary data.</text>
</comment>
<organism evidence="3 4">
    <name type="scientific">Actinomadura yumaensis</name>
    <dbReference type="NCBI Taxonomy" id="111807"/>
    <lineage>
        <taxon>Bacteria</taxon>
        <taxon>Bacillati</taxon>
        <taxon>Actinomycetota</taxon>
        <taxon>Actinomycetes</taxon>
        <taxon>Streptosporangiales</taxon>
        <taxon>Thermomonosporaceae</taxon>
        <taxon>Actinomadura</taxon>
    </lineage>
</organism>
<keyword evidence="2" id="KW-0472">Membrane</keyword>
<accession>A0ABW2CGW5</accession>
<sequence>MSPLVSPSASPTALLWTRCAAVDGCAGRADDRFRACPAHLRPDQLERFLRGLRPGGDLDLRGATVSAGLLAAVLDAVTGPDGRPHLGRTRLDGAVLPSHAPLRNACFEGDSSFDGAAFVGGASFFDVRFLGHVSFRGARFAGNVSFHDARFGRHASFDETVFAGDALFGEAAWNADASFAHAVFIGAACFDRARFGRDALMQAACFGGAVSFRRVRVARQARFDRARFRHDLWLGPLVAERLTLANATAHGGLRVDAAARELTARAVTVRGAADFRLRHADIDLEDASFDGSAAVRPLAHRFQYVPEPESWPGDGAVRVTSLRGATAERLDLADVDLSACRFAGLRRAGSLRITGGCSFATAPRGRWWNPWRNGRGHAVLADDPSGPSGGRPGGPGEPFTRTSADRLEALYRQLARATAGSDAGLARDFRYSALEIRRHAEPDQWRRMLLHLLWVTCGYGLRAGRAFLWLALVAVLLLCLVTVVRGGRSPAAAQQRAPHPSPYSDLRSP</sequence>
<evidence type="ECO:0000313" key="3">
    <source>
        <dbReference type="EMBL" id="MFC6880450.1"/>
    </source>
</evidence>
<evidence type="ECO:0000256" key="2">
    <source>
        <dbReference type="SAM" id="Phobius"/>
    </source>
</evidence>
<feature type="compositionally biased region" description="Gly residues" evidence="1">
    <location>
        <begin position="387"/>
        <end position="396"/>
    </location>
</feature>
<dbReference type="Pfam" id="PF13576">
    <property type="entry name" value="Pentapeptide_3"/>
    <property type="match status" value="1"/>
</dbReference>
<gene>
    <name evidence="3" type="ORF">ACFQKB_11825</name>
</gene>